<dbReference type="GO" id="GO:0047575">
    <property type="term" value="F:4-carboxymuconolactone decarboxylase activity"/>
    <property type="evidence" value="ECO:0007669"/>
    <property type="project" value="UniProtKB-EC"/>
</dbReference>
<sequence>MAAASEKSARYLQGMATRRAVLGDAHVDRAECAKSTLDEPFQDLITEAAWGHVWSRPHLTKRERSLLTIALLAALGQDDEVAMHVRATANTGASPEDIMEALLHVAIYAGVPAANHAIKIARNTLEEMQMTEEDRGK</sequence>
<dbReference type="AlphaFoldDB" id="A0AAE3U2W3"/>
<dbReference type="InterPro" id="IPR052512">
    <property type="entry name" value="4CMD/NDH-1_regulator"/>
</dbReference>
<dbReference type="PANTHER" id="PTHR33570">
    <property type="entry name" value="4-CARBOXYMUCONOLACTONE DECARBOXYLASE FAMILY PROTEIN"/>
    <property type="match status" value="1"/>
</dbReference>
<protein>
    <submittedName>
        <fullName evidence="2">4-carboxymuconolactone decarboxylase</fullName>
        <ecNumber evidence="2">4.1.1.44</ecNumber>
    </submittedName>
</protein>
<feature type="domain" description="Carboxymuconolactone decarboxylase-like" evidence="1">
    <location>
        <begin position="41"/>
        <end position="122"/>
    </location>
</feature>
<evidence type="ECO:0000259" key="1">
    <source>
        <dbReference type="Pfam" id="PF02627"/>
    </source>
</evidence>
<comment type="caution">
    <text evidence="2">The sequence shown here is derived from an EMBL/GenBank/DDBJ whole genome shotgun (WGS) entry which is preliminary data.</text>
</comment>
<keyword evidence="3" id="KW-1185">Reference proteome</keyword>
<proteinExistence type="predicted"/>
<dbReference type="Gene3D" id="1.20.1290.10">
    <property type="entry name" value="AhpD-like"/>
    <property type="match status" value="1"/>
</dbReference>
<dbReference type="PANTHER" id="PTHR33570:SF2">
    <property type="entry name" value="CARBOXYMUCONOLACTONE DECARBOXYLASE-LIKE DOMAIN-CONTAINING PROTEIN"/>
    <property type="match status" value="1"/>
</dbReference>
<dbReference type="SUPFAM" id="SSF69118">
    <property type="entry name" value="AhpD-like"/>
    <property type="match status" value="1"/>
</dbReference>
<evidence type="ECO:0000313" key="2">
    <source>
        <dbReference type="EMBL" id="MDI7923966.1"/>
    </source>
</evidence>
<dbReference type="Proteomes" id="UP001161580">
    <property type="component" value="Unassembled WGS sequence"/>
</dbReference>
<organism evidence="2 3">
    <name type="scientific">Ferirhizobium litorale</name>
    <dbReference type="NCBI Taxonomy" id="2927786"/>
    <lineage>
        <taxon>Bacteria</taxon>
        <taxon>Pseudomonadati</taxon>
        <taxon>Pseudomonadota</taxon>
        <taxon>Alphaproteobacteria</taxon>
        <taxon>Hyphomicrobiales</taxon>
        <taxon>Rhizobiaceae</taxon>
        <taxon>Ferirhizobium</taxon>
    </lineage>
</organism>
<dbReference type="EC" id="4.1.1.44" evidence="2"/>
<dbReference type="InterPro" id="IPR012788">
    <property type="entry name" value="Decarb_PcaC"/>
</dbReference>
<dbReference type="RefSeq" id="WP_311787319.1">
    <property type="nucleotide sequence ID" value="NZ_JALDYY010000008.1"/>
</dbReference>
<dbReference type="Pfam" id="PF02627">
    <property type="entry name" value="CMD"/>
    <property type="match status" value="1"/>
</dbReference>
<evidence type="ECO:0000313" key="3">
    <source>
        <dbReference type="Proteomes" id="UP001161580"/>
    </source>
</evidence>
<dbReference type="EMBL" id="JALDYZ010000011">
    <property type="protein sequence ID" value="MDI7923966.1"/>
    <property type="molecule type" value="Genomic_DNA"/>
</dbReference>
<name>A0AAE3U2W3_9HYPH</name>
<keyword evidence="2" id="KW-0456">Lyase</keyword>
<gene>
    <name evidence="2" type="primary">pcaC</name>
    <name evidence="2" type="ORF">MRS75_18015</name>
</gene>
<accession>A0AAE3U2W3</accession>
<reference evidence="2" key="1">
    <citation type="submission" date="2022-03" db="EMBL/GenBank/DDBJ databases">
        <title>Fererhizobium litorale gen. nov., sp. nov., isolated from sandy sediments of the Sea of Japan seashore.</title>
        <authorList>
            <person name="Romanenko L."/>
            <person name="Kurilenko V."/>
            <person name="Otstavnykh N."/>
            <person name="Svetashev V."/>
            <person name="Tekutyeva L."/>
            <person name="Isaeva M."/>
            <person name="Mikhailov V."/>
        </authorList>
    </citation>
    <scope>NUCLEOTIDE SEQUENCE</scope>
    <source>
        <strain evidence="2">KMM 9576</strain>
    </source>
</reference>
<dbReference type="GO" id="GO:0051920">
    <property type="term" value="F:peroxiredoxin activity"/>
    <property type="evidence" value="ECO:0007669"/>
    <property type="project" value="InterPro"/>
</dbReference>
<dbReference type="NCBIfam" id="TIGR02425">
    <property type="entry name" value="decarb_PcaC"/>
    <property type="match status" value="1"/>
</dbReference>
<dbReference type="InterPro" id="IPR003779">
    <property type="entry name" value="CMD-like"/>
</dbReference>
<dbReference type="InterPro" id="IPR029032">
    <property type="entry name" value="AhpD-like"/>
</dbReference>